<dbReference type="SUPFAM" id="SSF57667">
    <property type="entry name" value="beta-beta-alpha zinc fingers"/>
    <property type="match status" value="1"/>
</dbReference>
<sequence length="738" mass="83507">MAPKNYICSFCAKTFTRSEHKRRHERVHRGSKPFSCLVCSQNFVRRDLLQRHIRTVHRDIVQRKLSILCSREFSKDVQDSVVNSFIGTQKDSDNPIPQIGKAQKCESLIFSTPVMSGELSEVLVAHIKDLLYDESLSQALKDQIEKDAVYWFDSGMRYVVSHNVFAAGVALKLRFGMKSTQSFALLCKNSPAIAALVTVGCFAKGGPAQCFKRLWHVTWQFGTSVPVRQSLAAFNLLIHLYAHLKENETPVGILEIGQTYQQALQTIVDLASSQKVFETQEELWTVFSQFVSMAFISQRYSPSCQTLYQWFASQKCYNDKSLYECIEGIGKITDLALPQHALDAIVKALLYNVSCPSPTHFQNHTHETIHTALVVLNGAMSHVSCDSTTPDRDMLKSSFEMWSLHVTVTAARSKISNMLTQHLSIPSNETHWELLTVTWFELIWSCCDGCYTGESKHCTWFIYHYLRDEGGELSLENMKSAWPTSNCINNSLAICVFPVIGMLAVQENISWEGFSAKNLMLIVDTITFQLTLFDLMIPSDPNMAGGAAKNAIGEYLFENPIIQVLMVVWSETISFRGTKVSASAEEDMLLVKEFVETYALKPKSCYSQQLSNKEARMQSGKSHRTVPVGFYVLQHNITSMCRKFLVSLTSKCNFQGITTDATLETLINELERKENLLKTLIQRDHKIQLRGSHSRPSMPILNFDLKTRQNLSSMRNQYISDLYGHPNSTASLKSLREL</sequence>
<dbReference type="SMART" id="SM00355">
    <property type="entry name" value="ZnF_C2H2"/>
    <property type="match status" value="2"/>
</dbReference>
<reference evidence="9 10" key="1">
    <citation type="submission" date="2016-03" db="EMBL/GenBank/DDBJ databases">
        <authorList>
            <person name="Devillers H."/>
        </authorList>
    </citation>
    <scope>NUCLEOTIDE SEQUENCE [LARGE SCALE GENOMIC DNA]</scope>
    <source>
        <strain evidence="9">CBS 11717</strain>
    </source>
</reference>
<dbReference type="GO" id="GO:0000785">
    <property type="term" value="C:chromatin"/>
    <property type="evidence" value="ECO:0007669"/>
    <property type="project" value="TreeGrafter"/>
</dbReference>
<keyword evidence="3" id="KW-0677">Repeat</keyword>
<dbReference type="GO" id="GO:0000981">
    <property type="term" value="F:DNA-binding transcription factor activity, RNA polymerase II-specific"/>
    <property type="evidence" value="ECO:0007669"/>
    <property type="project" value="InterPro"/>
</dbReference>
<feature type="domain" description="C2H2-type" evidence="8">
    <location>
        <begin position="6"/>
        <end position="33"/>
    </location>
</feature>
<dbReference type="PROSITE" id="PS50157">
    <property type="entry name" value="ZINC_FINGER_C2H2_2"/>
    <property type="match status" value="2"/>
</dbReference>
<evidence type="ECO:0000313" key="9">
    <source>
        <dbReference type="EMBL" id="SCU78070.1"/>
    </source>
</evidence>
<dbReference type="GO" id="GO:0005634">
    <property type="term" value="C:nucleus"/>
    <property type="evidence" value="ECO:0007669"/>
    <property type="project" value="UniProtKB-SubCell"/>
</dbReference>
<dbReference type="GO" id="GO:0000978">
    <property type="term" value="F:RNA polymerase II cis-regulatory region sequence-specific DNA binding"/>
    <property type="evidence" value="ECO:0007669"/>
    <property type="project" value="InterPro"/>
</dbReference>
<keyword evidence="4 7" id="KW-0863">Zinc-finger</keyword>
<dbReference type="Proteomes" id="UP000191024">
    <property type="component" value="Chromosome A"/>
</dbReference>
<keyword evidence="5" id="KW-0862">Zinc</keyword>
<proteinExistence type="predicted"/>
<dbReference type="InterPro" id="IPR051059">
    <property type="entry name" value="VerF-like"/>
</dbReference>
<evidence type="ECO:0000256" key="5">
    <source>
        <dbReference type="ARBA" id="ARBA00022833"/>
    </source>
</evidence>
<evidence type="ECO:0000256" key="4">
    <source>
        <dbReference type="ARBA" id="ARBA00022771"/>
    </source>
</evidence>
<evidence type="ECO:0000256" key="2">
    <source>
        <dbReference type="ARBA" id="ARBA00022723"/>
    </source>
</evidence>
<keyword evidence="10" id="KW-1185">Reference proteome</keyword>
<evidence type="ECO:0000313" key="10">
    <source>
        <dbReference type="Proteomes" id="UP000191024"/>
    </source>
</evidence>
<dbReference type="GO" id="GO:0008270">
    <property type="term" value="F:zinc ion binding"/>
    <property type="evidence" value="ECO:0007669"/>
    <property type="project" value="UniProtKB-KW"/>
</dbReference>
<protein>
    <submittedName>
        <fullName evidence="9">LAMI_0A03312g1_1</fullName>
    </submittedName>
</protein>
<dbReference type="PANTHER" id="PTHR40626:SF34">
    <property type="entry name" value="ZINC FINGER PROTEIN YGR067C"/>
    <property type="match status" value="1"/>
</dbReference>
<evidence type="ECO:0000256" key="7">
    <source>
        <dbReference type="PROSITE-ProRule" id="PRU00042"/>
    </source>
</evidence>
<evidence type="ECO:0000256" key="3">
    <source>
        <dbReference type="ARBA" id="ARBA00022737"/>
    </source>
</evidence>
<dbReference type="AlphaFoldDB" id="A0A1G4IN73"/>
<accession>A0A1G4IN73</accession>
<comment type="subcellular location">
    <subcellularLocation>
        <location evidence="1">Nucleus</location>
    </subcellularLocation>
</comment>
<keyword evidence="6" id="KW-0539">Nucleus</keyword>
<dbReference type="InterPro" id="IPR013087">
    <property type="entry name" value="Znf_C2H2_type"/>
</dbReference>
<keyword evidence="2" id="KW-0479">Metal-binding</keyword>
<organism evidence="9 10">
    <name type="scientific">Lachancea mirantina</name>
    <dbReference type="NCBI Taxonomy" id="1230905"/>
    <lineage>
        <taxon>Eukaryota</taxon>
        <taxon>Fungi</taxon>
        <taxon>Dikarya</taxon>
        <taxon>Ascomycota</taxon>
        <taxon>Saccharomycotina</taxon>
        <taxon>Saccharomycetes</taxon>
        <taxon>Saccharomycetales</taxon>
        <taxon>Saccharomycetaceae</taxon>
        <taxon>Lachancea</taxon>
    </lineage>
</organism>
<dbReference type="InterPro" id="IPR036236">
    <property type="entry name" value="Znf_C2H2_sf"/>
</dbReference>
<dbReference type="PROSITE" id="PS00028">
    <property type="entry name" value="ZINC_FINGER_C2H2_1"/>
    <property type="match status" value="2"/>
</dbReference>
<evidence type="ECO:0000256" key="1">
    <source>
        <dbReference type="ARBA" id="ARBA00004123"/>
    </source>
</evidence>
<dbReference type="PANTHER" id="PTHR40626">
    <property type="entry name" value="MIP31509P"/>
    <property type="match status" value="1"/>
</dbReference>
<dbReference type="Gene3D" id="3.30.160.60">
    <property type="entry name" value="Classic Zinc Finger"/>
    <property type="match status" value="2"/>
</dbReference>
<gene>
    <name evidence="9" type="ORF">LAMI_0A03312G</name>
</gene>
<dbReference type="STRING" id="1230905.A0A1G4IN73"/>
<evidence type="ECO:0000259" key="8">
    <source>
        <dbReference type="PROSITE" id="PS50157"/>
    </source>
</evidence>
<feature type="domain" description="C2H2-type" evidence="8">
    <location>
        <begin position="34"/>
        <end position="57"/>
    </location>
</feature>
<name>A0A1G4IN73_9SACH</name>
<dbReference type="OrthoDB" id="654211at2759"/>
<evidence type="ECO:0000256" key="6">
    <source>
        <dbReference type="ARBA" id="ARBA00023242"/>
    </source>
</evidence>
<dbReference type="EMBL" id="LT598462">
    <property type="protein sequence ID" value="SCU78070.1"/>
    <property type="molecule type" value="Genomic_DNA"/>
</dbReference>